<reference evidence="5" key="1">
    <citation type="submission" date="2007-10" db="EMBL/GenBank/DDBJ databases">
        <title>Complete sequence of chromosome of Desulforudis audaxviator MP104C.</title>
        <authorList>
            <person name="Copeland A."/>
            <person name="Lucas S."/>
            <person name="Lapidus A."/>
            <person name="Barry K."/>
            <person name="Glavina del Rio T."/>
            <person name="Dalin E."/>
            <person name="Tice H."/>
            <person name="Bruce D."/>
            <person name="Pitluck S."/>
            <person name="Lowry S.R."/>
            <person name="Larimer F."/>
            <person name="Land M.L."/>
            <person name="Hauser L."/>
            <person name="Kyrpides N."/>
            <person name="Ivanova N.N."/>
            <person name="Richardson P."/>
        </authorList>
    </citation>
    <scope>NUCLEOTIDE SEQUENCE [LARGE SCALE GENOMIC DNA]</scope>
    <source>
        <strain evidence="5">MP104C</strain>
    </source>
</reference>
<feature type="transmembrane region" description="Helical" evidence="3">
    <location>
        <begin position="133"/>
        <end position="155"/>
    </location>
</feature>
<dbReference type="PANTHER" id="PTHR34295:SF1">
    <property type="entry name" value="BIOTIN TRANSPORTER BIOY"/>
    <property type="match status" value="1"/>
</dbReference>
<reference evidence="4 5" key="2">
    <citation type="journal article" date="2008" name="Science">
        <title>Environmental genomics reveals a single-species ecosystem deep within Earth.</title>
        <authorList>
            <person name="Chivian D."/>
            <person name="Brodie E.L."/>
            <person name="Alm E.J."/>
            <person name="Culley D.E."/>
            <person name="Dehal P.S."/>
            <person name="Desantis T.Z."/>
            <person name="Gihring T.M."/>
            <person name="Lapidus A."/>
            <person name="Lin L.H."/>
            <person name="Lowry S.R."/>
            <person name="Moser D.P."/>
            <person name="Richardson P.M."/>
            <person name="Southam G."/>
            <person name="Wanger G."/>
            <person name="Pratt L.M."/>
            <person name="Andersen G.L."/>
            <person name="Hazen T.C."/>
            <person name="Brockman F.J."/>
            <person name="Arkin A.P."/>
            <person name="Onstott T.C."/>
        </authorList>
    </citation>
    <scope>NUCLEOTIDE SEQUENCE [LARGE SCALE GENOMIC DNA]</scope>
    <source>
        <strain evidence="4 5">MP104C</strain>
    </source>
</reference>
<evidence type="ECO:0000256" key="3">
    <source>
        <dbReference type="SAM" id="Phobius"/>
    </source>
</evidence>
<dbReference type="Pfam" id="PF02632">
    <property type="entry name" value="BioY"/>
    <property type="match status" value="1"/>
</dbReference>
<accession>B1I6C6</accession>
<dbReference type="HOGENOM" id="CLU_077931_2_0_9"/>
<feature type="transmembrane region" description="Helical" evidence="3">
    <location>
        <begin position="167"/>
        <end position="193"/>
    </location>
</feature>
<dbReference type="PIRSF" id="PIRSF016661">
    <property type="entry name" value="BioY"/>
    <property type="match status" value="1"/>
</dbReference>
<dbReference type="STRING" id="477974.Daud_2086"/>
<evidence type="ECO:0000313" key="4">
    <source>
        <dbReference type="EMBL" id="ACA60575.1"/>
    </source>
</evidence>
<dbReference type="InterPro" id="IPR003784">
    <property type="entry name" value="BioY"/>
</dbReference>
<keyword evidence="2" id="KW-0813">Transport</keyword>
<dbReference type="EMBL" id="CP000860">
    <property type="protein sequence ID" value="ACA60575.1"/>
    <property type="molecule type" value="Genomic_DNA"/>
</dbReference>
<evidence type="ECO:0000256" key="1">
    <source>
        <dbReference type="ARBA" id="ARBA00010692"/>
    </source>
</evidence>
<gene>
    <name evidence="4" type="ordered locus">Daud_2086</name>
</gene>
<protein>
    <recommendedName>
        <fullName evidence="2">Biotin transporter</fullName>
    </recommendedName>
</protein>
<organism evidence="4 5">
    <name type="scientific">Desulforudis audaxviator (strain MP104C)</name>
    <dbReference type="NCBI Taxonomy" id="477974"/>
    <lineage>
        <taxon>Bacteria</taxon>
        <taxon>Bacillati</taxon>
        <taxon>Bacillota</taxon>
        <taxon>Clostridia</taxon>
        <taxon>Thermoanaerobacterales</taxon>
        <taxon>Candidatus Desulforudaceae</taxon>
        <taxon>Candidatus Desulforudis</taxon>
    </lineage>
</organism>
<dbReference type="RefSeq" id="WP_012303150.1">
    <property type="nucleotide sequence ID" value="NC_010424.1"/>
</dbReference>
<keyword evidence="3" id="KW-1133">Transmembrane helix</keyword>
<comment type="subcellular location">
    <subcellularLocation>
        <location evidence="2">Cell membrane</location>
        <topology evidence="2">Multi-pass membrane protein</topology>
    </subcellularLocation>
</comment>
<dbReference type="GO" id="GO:0005886">
    <property type="term" value="C:plasma membrane"/>
    <property type="evidence" value="ECO:0007669"/>
    <property type="project" value="UniProtKB-SubCell"/>
</dbReference>
<dbReference type="Proteomes" id="UP000008544">
    <property type="component" value="Chromosome"/>
</dbReference>
<dbReference type="OrthoDB" id="9803495at2"/>
<feature type="transmembrane region" description="Helical" evidence="3">
    <location>
        <begin position="80"/>
        <end position="101"/>
    </location>
</feature>
<keyword evidence="2" id="KW-1003">Cell membrane</keyword>
<dbReference type="GO" id="GO:0015225">
    <property type="term" value="F:biotin transmembrane transporter activity"/>
    <property type="evidence" value="ECO:0007669"/>
    <property type="project" value="UniProtKB-UniRule"/>
</dbReference>
<keyword evidence="3" id="KW-0812">Transmembrane</keyword>
<proteinExistence type="inferred from homology"/>
<keyword evidence="5" id="KW-1185">Reference proteome</keyword>
<feature type="transmembrane region" description="Helical" evidence="3">
    <location>
        <begin position="50"/>
        <end position="68"/>
    </location>
</feature>
<dbReference type="eggNOG" id="COG1268">
    <property type="taxonomic scope" value="Bacteria"/>
</dbReference>
<comment type="similarity">
    <text evidence="1 2">Belongs to the BioY family.</text>
</comment>
<evidence type="ECO:0000313" key="5">
    <source>
        <dbReference type="Proteomes" id="UP000008544"/>
    </source>
</evidence>
<dbReference type="AlphaFoldDB" id="B1I6C6"/>
<dbReference type="KEGG" id="dau:Daud_2086"/>
<dbReference type="PANTHER" id="PTHR34295">
    <property type="entry name" value="BIOTIN TRANSPORTER BIOY"/>
    <property type="match status" value="1"/>
</dbReference>
<name>B1I6C6_DESAP</name>
<dbReference type="Gene3D" id="1.10.1760.20">
    <property type="match status" value="1"/>
</dbReference>
<feature type="transmembrane region" description="Helical" evidence="3">
    <location>
        <begin position="107"/>
        <end position="126"/>
    </location>
</feature>
<sequence length="197" mass="20113">MRLTATINAYGSRAFRWSEELSLPKKLALAVGFAALLALAAQVRVPLPWTPVPVTGQTFVVLLAGVLLGRNWGGFSVGLYAAAGAVGAPVFAGLAGGLAVLTGPTGGYIAGFVVAAMFVGYAVRAFTVLRGIVGLAVLMLAANFVIIHGMGLLYLGYLTGAALPELLWMGTIPFIVGDVTKALAAAVVASALLPRDS</sequence>
<evidence type="ECO:0000256" key="2">
    <source>
        <dbReference type="PIRNR" id="PIRNR016661"/>
    </source>
</evidence>
<keyword evidence="2 3" id="KW-0472">Membrane</keyword>